<feature type="region of interest" description="Disordered" evidence="2">
    <location>
        <begin position="332"/>
        <end position="367"/>
    </location>
</feature>
<dbReference type="SMART" id="SM00248">
    <property type="entry name" value="ANK"/>
    <property type="match status" value="2"/>
</dbReference>
<feature type="compositionally biased region" description="Low complexity" evidence="2">
    <location>
        <begin position="353"/>
        <end position="367"/>
    </location>
</feature>
<reference evidence="3 4" key="1">
    <citation type="submission" date="2021-01" db="EMBL/GenBank/DDBJ databases">
        <title>Whole genome shotgun sequence of Catellatospora chokoriensis NBRC 107358.</title>
        <authorList>
            <person name="Komaki H."/>
            <person name="Tamura T."/>
        </authorList>
    </citation>
    <scope>NUCLEOTIDE SEQUENCE [LARGE SCALE GENOMIC DNA]</scope>
    <source>
        <strain evidence="3 4">NBRC 107358</strain>
    </source>
</reference>
<protein>
    <recommendedName>
        <fullName evidence="5">Ankyrin repeat protein</fullName>
    </recommendedName>
</protein>
<sequence>MITLLRPDLTQWRRIRDRMPSPAAVAAAASARAAGDWRAAAAFADADIEVDLDAVRERFGTQAAADIDDDLHHLALDLLLWHLPRHQGGMTTLRARTSAVLAPRAVDHGTPLIRVRLPLSPTGPQRLRVDVLTLSELEWHRWYVAPRHNWDVRETDALRTAWGCAADRPPLLAPDGSPLPWSALGTGDDTAAATERVYLMLAAGEHTAAWHACGIEIPFTETKALQRRSAGPTCPVGLADEIRAAAATFAQRPRFPAERVDTLFGAHLNVSVGDDLIAAESDPHEYNEGPPQVASGPVPADLALLHAGLLTPAELHPLLRAALLPALPHAAPPRPAGRAPARPGPVAAPAPAMPTGRAPEPAAGEPGAPVRVRCRGEWHVVSVRDGALRLHDHDADELRREQTLRVLGGPGAGCFAVRDTWLSGVGRLPKGLTAQRRRVREQMLDGDTDWLLDALARGVVDPLMRDGGGWSLRHMAMWVDHARLLPLLDAAGLPVDVPDRIGRTPLYVAVMNGGDPALIRALLDAGADLHAQTVHGASPSSVAHDHARRDDLAFLRHRRSGGDDAARP</sequence>
<dbReference type="InterPro" id="IPR036770">
    <property type="entry name" value="Ankyrin_rpt-contain_sf"/>
</dbReference>
<evidence type="ECO:0000313" key="4">
    <source>
        <dbReference type="Proteomes" id="UP000619293"/>
    </source>
</evidence>
<dbReference type="Gene3D" id="1.25.40.20">
    <property type="entry name" value="Ankyrin repeat-containing domain"/>
    <property type="match status" value="1"/>
</dbReference>
<evidence type="ECO:0000256" key="2">
    <source>
        <dbReference type="SAM" id="MobiDB-lite"/>
    </source>
</evidence>
<evidence type="ECO:0008006" key="5">
    <source>
        <dbReference type="Google" id="ProtNLM"/>
    </source>
</evidence>
<dbReference type="PROSITE" id="PS50088">
    <property type="entry name" value="ANK_REPEAT"/>
    <property type="match status" value="1"/>
</dbReference>
<accession>A0A8J3NQI0</accession>
<feature type="repeat" description="ANK" evidence="1">
    <location>
        <begin position="501"/>
        <end position="534"/>
    </location>
</feature>
<dbReference type="AlphaFoldDB" id="A0A8J3NQI0"/>
<dbReference type="RefSeq" id="WP_191843791.1">
    <property type="nucleotide sequence ID" value="NZ_BONG01000007.1"/>
</dbReference>
<evidence type="ECO:0000256" key="1">
    <source>
        <dbReference type="PROSITE-ProRule" id="PRU00023"/>
    </source>
</evidence>
<dbReference type="Pfam" id="PF00023">
    <property type="entry name" value="Ank"/>
    <property type="match status" value="1"/>
</dbReference>
<comment type="caution">
    <text evidence="3">The sequence shown here is derived from an EMBL/GenBank/DDBJ whole genome shotgun (WGS) entry which is preliminary data.</text>
</comment>
<organism evidence="3 4">
    <name type="scientific">Catellatospora chokoriensis</name>
    <dbReference type="NCBI Taxonomy" id="310353"/>
    <lineage>
        <taxon>Bacteria</taxon>
        <taxon>Bacillati</taxon>
        <taxon>Actinomycetota</taxon>
        <taxon>Actinomycetes</taxon>
        <taxon>Micromonosporales</taxon>
        <taxon>Micromonosporaceae</taxon>
        <taxon>Catellatospora</taxon>
    </lineage>
</organism>
<dbReference type="EMBL" id="BONG01000007">
    <property type="protein sequence ID" value="GIF88303.1"/>
    <property type="molecule type" value="Genomic_DNA"/>
</dbReference>
<feature type="compositionally biased region" description="Pro residues" evidence="2">
    <location>
        <begin position="342"/>
        <end position="352"/>
    </location>
</feature>
<keyword evidence="1" id="KW-0040">ANK repeat</keyword>
<dbReference type="InterPro" id="IPR002110">
    <property type="entry name" value="Ankyrin_rpt"/>
</dbReference>
<proteinExistence type="predicted"/>
<keyword evidence="4" id="KW-1185">Reference proteome</keyword>
<name>A0A8J3NQI0_9ACTN</name>
<gene>
    <name evidence="3" type="ORF">Cch02nite_17470</name>
</gene>
<evidence type="ECO:0000313" key="3">
    <source>
        <dbReference type="EMBL" id="GIF88303.1"/>
    </source>
</evidence>
<dbReference type="Proteomes" id="UP000619293">
    <property type="component" value="Unassembled WGS sequence"/>
</dbReference>
<dbReference type="PROSITE" id="PS50297">
    <property type="entry name" value="ANK_REP_REGION"/>
    <property type="match status" value="1"/>
</dbReference>
<dbReference type="SUPFAM" id="SSF48403">
    <property type="entry name" value="Ankyrin repeat"/>
    <property type="match status" value="1"/>
</dbReference>